<dbReference type="InterPro" id="IPR027417">
    <property type="entry name" value="P-loop_NTPase"/>
</dbReference>
<dbReference type="SMART" id="SM00173">
    <property type="entry name" value="RAS"/>
    <property type="match status" value="1"/>
</dbReference>
<dbReference type="SUPFAM" id="SSF52540">
    <property type="entry name" value="P-loop containing nucleoside triphosphate hydrolases"/>
    <property type="match status" value="1"/>
</dbReference>
<dbReference type="AlphaFoldDB" id="A0AAV1CYB7"/>
<dbReference type="SMART" id="SM00175">
    <property type="entry name" value="RAB"/>
    <property type="match status" value="1"/>
</dbReference>
<dbReference type="Pfam" id="PF00071">
    <property type="entry name" value="Ras"/>
    <property type="match status" value="1"/>
</dbReference>
<organism evidence="5 6">
    <name type="scientific">Oldenlandia corymbosa var. corymbosa</name>
    <dbReference type="NCBI Taxonomy" id="529605"/>
    <lineage>
        <taxon>Eukaryota</taxon>
        <taxon>Viridiplantae</taxon>
        <taxon>Streptophyta</taxon>
        <taxon>Embryophyta</taxon>
        <taxon>Tracheophyta</taxon>
        <taxon>Spermatophyta</taxon>
        <taxon>Magnoliopsida</taxon>
        <taxon>eudicotyledons</taxon>
        <taxon>Gunneridae</taxon>
        <taxon>Pentapetalae</taxon>
        <taxon>asterids</taxon>
        <taxon>lamiids</taxon>
        <taxon>Gentianales</taxon>
        <taxon>Rubiaceae</taxon>
        <taxon>Rubioideae</taxon>
        <taxon>Spermacoceae</taxon>
        <taxon>Hedyotis-Oldenlandia complex</taxon>
        <taxon>Oldenlandia</taxon>
    </lineage>
</organism>
<keyword evidence="3" id="KW-0342">GTP-binding</keyword>
<dbReference type="NCBIfam" id="TIGR00231">
    <property type="entry name" value="small_GTP"/>
    <property type="match status" value="1"/>
</dbReference>
<name>A0AAV1CYB7_OLDCO</name>
<evidence type="ECO:0000256" key="4">
    <source>
        <dbReference type="ARBA" id="ARBA00023288"/>
    </source>
</evidence>
<dbReference type="PROSITE" id="PS51421">
    <property type="entry name" value="RAS"/>
    <property type="match status" value="1"/>
</dbReference>
<dbReference type="PROSITE" id="PS51419">
    <property type="entry name" value="RAB"/>
    <property type="match status" value="1"/>
</dbReference>
<evidence type="ECO:0000256" key="3">
    <source>
        <dbReference type="ARBA" id="ARBA00023134"/>
    </source>
</evidence>
<dbReference type="InterPro" id="IPR001806">
    <property type="entry name" value="Small_GTPase"/>
</dbReference>
<accession>A0AAV1CYB7</accession>
<dbReference type="FunFam" id="3.40.50.300:FF:001129">
    <property type="entry name" value="ras-related protein Rab-44 isoform X2"/>
    <property type="match status" value="1"/>
</dbReference>
<keyword evidence="2" id="KW-0547">Nucleotide-binding</keyword>
<evidence type="ECO:0000256" key="2">
    <source>
        <dbReference type="ARBA" id="ARBA00022741"/>
    </source>
</evidence>
<sequence>MSCDCSFKFVTLGDSAVGKTCLTYKFINGGFPGGGHETTIGVDFGCRTIPIGRKAVKLQIWDTAGQENFRSITRSYFREAAGALLVYDVSRRETFVHVVSWLEDLRQYVHPHTKIMLLGNKSDLGSVRREVSAEEGARLAMDYGLMFQECSARTGENVESAYVKTAEAVLESIRPIESHEEELKRRGVKVFESNRRSDVNYGDIDHIDDPINGGLSCCYSS</sequence>
<comment type="similarity">
    <text evidence="1">Belongs to the small GTPase superfamily. Rab family.</text>
</comment>
<dbReference type="InterPro" id="IPR005225">
    <property type="entry name" value="Small_GTP-bd"/>
</dbReference>
<proteinExistence type="inferred from homology"/>
<evidence type="ECO:0000256" key="1">
    <source>
        <dbReference type="ARBA" id="ARBA00006270"/>
    </source>
</evidence>
<keyword evidence="4" id="KW-0449">Lipoprotein</keyword>
<dbReference type="CDD" id="cd00154">
    <property type="entry name" value="Rab"/>
    <property type="match status" value="1"/>
</dbReference>
<protein>
    <submittedName>
        <fullName evidence="5">OLC1v1037113C1</fullName>
    </submittedName>
</protein>
<dbReference type="Proteomes" id="UP001161247">
    <property type="component" value="Chromosome 3"/>
</dbReference>
<evidence type="ECO:0000313" key="5">
    <source>
        <dbReference type="EMBL" id="CAI9100173.1"/>
    </source>
</evidence>
<dbReference type="Gene3D" id="3.40.50.300">
    <property type="entry name" value="P-loop containing nucleotide triphosphate hydrolases"/>
    <property type="match status" value="1"/>
</dbReference>
<dbReference type="SMART" id="SM00176">
    <property type="entry name" value="RAN"/>
    <property type="match status" value="1"/>
</dbReference>
<dbReference type="PRINTS" id="PR00449">
    <property type="entry name" value="RASTRNSFRMNG"/>
</dbReference>
<reference evidence="5" key="1">
    <citation type="submission" date="2023-03" db="EMBL/GenBank/DDBJ databases">
        <authorList>
            <person name="Julca I."/>
        </authorList>
    </citation>
    <scope>NUCLEOTIDE SEQUENCE</scope>
</reference>
<keyword evidence="6" id="KW-1185">Reference proteome</keyword>
<dbReference type="GO" id="GO:0005525">
    <property type="term" value="F:GTP binding"/>
    <property type="evidence" value="ECO:0007669"/>
    <property type="project" value="UniProtKB-KW"/>
</dbReference>
<dbReference type="PANTHER" id="PTHR47979">
    <property type="entry name" value="DRAB11-RELATED"/>
    <property type="match status" value="1"/>
</dbReference>
<dbReference type="GO" id="GO:0003924">
    <property type="term" value="F:GTPase activity"/>
    <property type="evidence" value="ECO:0007669"/>
    <property type="project" value="InterPro"/>
</dbReference>
<dbReference type="PROSITE" id="PS51420">
    <property type="entry name" value="RHO"/>
    <property type="match status" value="1"/>
</dbReference>
<dbReference type="SMART" id="SM00174">
    <property type="entry name" value="RHO"/>
    <property type="match status" value="1"/>
</dbReference>
<dbReference type="InterPro" id="IPR050209">
    <property type="entry name" value="Rab_GTPases_membrane_traffic"/>
</dbReference>
<gene>
    <name evidence="5" type="ORF">OLC1_LOCUS10073</name>
</gene>
<dbReference type="EMBL" id="OX459120">
    <property type="protein sequence ID" value="CAI9100173.1"/>
    <property type="molecule type" value="Genomic_DNA"/>
</dbReference>
<evidence type="ECO:0000313" key="6">
    <source>
        <dbReference type="Proteomes" id="UP001161247"/>
    </source>
</evidence>